<evidence type="ECO:0000256" key="1">
    <source>
        <dbReference type="SAM" id="SignalP"/>
    </source>
</evidence>
<dbReference type="KEGG" id="tpla:ElP_61110"/>
<sequence precursor="true">MPIDRCNRKARALLAALLLALLVGPAPGTQDRGAYLPARSLEDARLRRLREASASWELRTGPRREVVDVACLVPDAATFYRAIATWDESHWFPVLIEDVEYTSKFLRAFRPSRVVRFPDRGRPSQGDGLWSAAITAVGRSWTATDDSGPAGDRFPRELGRTPPGVVVSNPASPSLPGAVALAAGRFQPLIRWEPGRKFDELLSDADAQKLARQLRATLSSTAPNHDLLGDDCDFITLALDYPYRYQGEGLPREGTDLPPVAGPGPAAFDDLIGRHLDLPRPDSVRIRWAFAGRLTGDEVRSAYAAMCSLFLRPERATLINAYGDGAGPPFGDYRQSPAADRLDGLMEVSRRDRGQSDLSGWHSGFDPVNRAGLVLINSSGNASDFNLGGPTPGRTWDVPITEPAAVYKVHSHSAADPGDAGTIAGRWLANGAYLYFGSVHEPFLSAFRTPELVVNLLLRGIPFGAAARMLPEELTAFGNSWRLAYLGDPLFRLDPDPPGRRLPRWEPLADWPVYDAPGAPADPKDPFAVLSWALRVSIDASRRGEPAPDAVIDALRAVDPASMDGPIRAYRDLLLADALFLRDRLDDLRADFGRRPPDSLSPAARRWLETARVVSLQRALDAGEWEQAASIWSEVAGSSPPAAMLRSLADRVRPAKDQTDRRASWRRRLTSARGQIADDRLIEVIDEELARP</sequence>
<dbReference type="OrthoDB" id="241374at2"/>
<evidence type="ECO:0000313" key="2">
    <source>
        <dbReference type="EMBL" id="QDV38162.1"/>
    </source>
</evidence>
<accession>A0A518HBC8</accession>
<dbReference type="Proteomes" id="UP000317835">
    <property type="component" value="Chromosome"/>
</dbReference>
<dbReference type="EMBL" id="CP036426">
    <property type="protein sequence ID" value="QDV38162.1"/>
    <property type="molecule type" value="Genomic_DNA"/>
</dbReference>
<dbReference type="RefSeq" id="WP_145276449.1">
    <property type="nucleotide sequence ID" value="NZ_CP036426.1"/>
</dbReference>
<reference evidence="2 3" key="1">
    <citation type="submission" date="2019-02" db="EMBL/GenBank/DDBJ databases">
        <title>Deep-cultivation of Planctomycetes and their phenomic and genomic characterization uncovers novel biology.</title>
        <authorList>
            <person name="Wiegand S."/>
            <person name="Jogler M."/>
            <person name="Boedeker C."/>
            <person name="Pinto D."/>
            <person name="Vollmers J."/>
            <person name="Rivas-Marin E."/>
            <person name="Kohn T."/>
            <person name="Peeters S.H."/>
            <person name="Heuer A."/>
            <person name="Rast P."/>
            <person name="Oberbeckmann S."/>
            <person name="Bunk B."/>
            <person name="Jeske O."/>
            <person name="Meyerdierks A."/>
            <person name="Storesund J.E."/>
            <person name="Kallscheuer N."/>
            <person name="Luecker S."/>
            <person name="Lage O.M."/>
            <person name="Pohl T."/>
            <person name="Merkel B.J."/>
            <person name="Hornburger P."/>
            <person name="Mueller R.-W."/>
            <person name="Bruemmer F."/>
            <person name="Labrenz M."/>
            <person name="Spormann A.M."/>
            <person name="Op den Camp H."/>
            <person name="Overmann J."/>
            <person name="Amann R."/>
            <person name="Jetten M.S.M."/>
            <person name="Mascher T."/>
            <person name="Medema M.H."/>
            <person name="Devos D.P."/>
            <person name="Kaster A.-K."/>
            <person name="Ovreas L."/>
            <person name="Rohde M."/>
            <person name="Galperin M.Y."/>
            <person name="Jogler C."/>
        </authorList>
    </citation>
    <scope>NUCLEOTIDE SEQUENCE [LARGE SCALE GENOMIC DNA]</scope>
    <source>
        <strain evidence="2 3">ElP</strain>
    </source>
</reference>
<keyword evidence="1" id="KW-0732">Signal</keyword>
<name>A0A518HBC8_9BACT</name>
<gene>
    <name evidence="2" type="ORF">ElP_61110</name>
</gene>
<organism evidence="2 3">
    <name type="scientific">Tautonia plasticadhaerens</name>
    <dbReference type="NCBI Taxonomy" id="2527974"/>
    <lineage>
        <taxon>Bacteria</taxon>
        <taxon>Pseudomonadati</taxon>
        <taxon>Planctomycetota</taxon>
        <taxon>Planctomycetia</taxon>
        <taxon>Isosphaerales</taxon>
        <taxon>Isosphaeraceae</taxon>
        <taxon>Tautonia</taxon>
    </lineage>
</organism>
<proteinExistence type="predicted"/>
<feature type="signal peptide" evidence="1">
    <location>
        <begin position="1"/>
        <end position="28"/>
    </location>
</feature>
<feature type="chain" id="PRO_5021802564" evidence="1">
    <location>
        <begin position="29"/>
        <end position="692"/>
    </location>
</feature>
<evidence type="ECO:0000313" key="3">
    <source>
        <dbReference type="Proteomes" id="UP000317835"/>
    </source>
</evidence>
<dbReference type="AlphaFoldDB" id="A0A518HBC8"/>
<keyword evidence="3" id="KW-1185">Reference proteome</keyword>
<protein>
    <submittedName>
        <fullName evidence="2">Uncharacterized protein</fullName>
    </submittedName>
</protein>